<comment type="caution">
    <text evidence="4">The sequence shown here is derived from an EMBL/GenBank/DDBJ whole genome shotgun (WGS) entry which is preliminary data.</text>
</comment>
<dbReference type="InterPro" id="IPR000415">
    <property type="entry name" value="Nitroreductase-like"/>
</dbReference>
<evidence type="ECO:0000313" key="5">
    <source>
        <dbReference type="Proteomes" id="UP000518605"/>
    </source>
</evidence>
<dbReference type="AlphaFoldDB" id="A0A7W5C448"/>
<dbReference type="RefSeq" id="WP_183559223.1">
    <property type="nucleotide sequence ID" value="NZ_CBCSLB010000004.1"/>
</dbReference>
<keyword evidence="5" id="KW-1185">Reference proteome</keyword>
<proteinExistence type="inferred from homology"/>
<dbReference type="Pfam" id="PF00881">
    <property type="entry name" value="Nitroreductase"/>
    <property type="match status" value="1"/>
</dbReference>
<evidence type="ECO:0000259" key="3">
    <source>
        <dbReference type="Pfam" id="PF00881"/>
    </source>
</evidence>
<dbReference type="InterPro" id="IPR029479">
    <property type="entry name" value="Nitroreductase"/>
</dbReference>
<dbReference type="EMBL" id="JACHXW010000002">
    <property type="protein sequence ID" value="MBB3150856.1"/>
    <property type="molecule type" value="Genomic_DNA"/>
</dbReference>
<evidence type="ECO:0000313" key="4">
    <source>
        <dbReference type="EMBL" id="MBB3150856.1"/>
    </source>
</evidence>
<keyword evidence="2" id="KW-0560">Oxidoreductase</keyword>
<sequence>MSNSQTASQIIAQNNDGTTAPNFYTVLDERRSVRKYDSSVVISDAEINEILEIATKAPSGSNMQPWRFLVITDAELKQKLLPIAFNQQQVVEASAIVVILADTEMYSLSEQIYGAAVKAGYMTEEVANNFITNSTNMYSSLPAERLKDIVIFDTGLVAMQIMLAARAKGYDTVPMGGYNKDQLKELFNISDRYVPTLVLPIGKAAAAGHPTTRLPLEDIVSYNAFKA</sequence>
<dbReference type="Proteomes" id="UP000518605">
    <property type="component" value="Unassembled WGS sequence"/>
</dbReference>
<comment type="similarity">
    <text evidence="1">Belongs to the nitroreductase family.</text>
</comment>
<organism evidence="4 5">
    <name type="scientific">Paenibacillus endophyticus</name>
    <dbReference type="NCBI Taxonomy" id="1294268"/>
    <lineage>
        <taxon>Bacteria</taxon>
        <taxon>Bacillati</taxon>
        <taxon>Bacillota</taxon>
        <taxon>Bacilli</taxon>
        <taxon>Bacillales</taxon>
        <taxon>Paenibacillaceae</taxon>
        <taxon>Paenibacillus</taxon>
    </lineage>
</organism>
<feature type="domain" description="Nitroreductase" evidence="3">
    <location>
        <begin position="28"/>
        <end position="203"/>
    </location>
</feature>
<dbReference type="GO" id="GO:0016491">
    <property type="term" value="F:oxidoreductase activity"/>
    <property type="evidence" value="ECO:0007669"/>
    <property type="project" value="UniProtKB-KW"/>
</dbReference>
<name>A0A7W5C448_9BACL</name>
<evidence type="ECO:0000256" key="2">
    <source>
        <dbReference type="ARBA" id="ARBA00023002"/>
    </source>
</evidence>
<accession>A0A7W5C448</accession>
<dbReference type="Gene3D" id="3.40.109.10">
    <property type="entry name" value="NADH Oxidase"/>
    <property type="match status" value="1"/>
</dbReference>
<evidence type="ECO:0000256" key="1">
    <source>
        <dbReference type="ARBA" id="ARBA00007118"/>
    </source>
</evidence>
<dbReference type="PANTHER" id="PTHR43673:SF10">
    <property type="entry name" value="NADH DEHYDROGENASE_NAD(P)H NITROREDUCTASE XCC3605-RELATED"/>
    <property type="match status" value="1"/>
</dbReference>
<protein>
    <submittedName>
        <fullName evidence="4">Nitroreductase</fullName>
    </submittedName>
</protein>
<gene>
    <name evidence="4" type="ORF">FHS16_000890</name>
</gene>
<dbReference type="CDD" id="cd02137">
    <property type="entry name" value="MhqN-like"/>
    <property type="match status" value="1"/>
</dbReference>
<dbReference type="SUPFAM" id="SSF55469">
    <property type="entry name" value="FMN-dependent nitroreductase-like"/>
    <property type="match status" value="1"/>
</dbReference>
<dbReference type="PANTHER" id="PTHR43673">
    <property type="entry name" value="NAD(P)H NITROREDUCTASE YDGI-RELATED"/>
    <property type="match status" value="1"/>
</dbReference>
<reference evidence="4 5" key="1">
    <citation type="submission" date="2020-08" db="EMBL/GenBank/DDBJ databases">
        <title>Genomic Encyclopedia of Type Strains, Phase III (KMG-III): the genomes of soil and plant-associated and newly described type strains.</title>
        <authorList>
            <person name="Whitman W."/>
        </authorList>
    </citation>
    <scope>NUCLEOTIDE SEQUENCE [LARGE SCALE GENOMIC DNA]</scope>
    <source>
        <strain evidence="4 5">CECT 8234</strain>
    </source>
</reference>